<gene>
    <name evidence="2" type="ORF">QP460_010110</name>
</gene>
<feature type="domain" description="Phosphatidate phosphatase APP1 catalytic" evidence="1">
    <location>
        <begin position="134"/>
        <end position="292"/>
    </location>
</feature>
<organism evidence="2 3">
    <name type="scientific">Corynebacterium amycolatum</name>
    <dbReference type="NCBI Taxonomy" id="43765"/>
    <lineage>
        <taxon>Bacteria</taxon>
        <taxon>Bacillati</taxon>
        <taxon>Actinomycetota</taxon>
        <taxon>Actinomycetes</taxon>
        <taxon>Mycobacteriales</taxon>
        <taxon>Corynebacteriaceae</taxon>
        <taxon>Corynebacterium</taxon>
    </lineage>
</organism>
<proteinExistence type="predicted"/>
<name>A0AAW9SZ55_CORAY</name>
<dbReference type="AlphaFoldDB" id="A0AAW9SZ55"/>
<reference evidence="2" key="2">
    <citation type="submission" date="2024-05" db="EMBL/GenBank/DDBJ databases">
        <authorList>
            <person name="Wolfe A."/>
        </authorList>
    </citation>
    <scope>NUCLEOTIDE SEQUENCE</scope>
    <source>
        <strain evidence="2">UMB1064</strain>
    </source>
</reference>
<accession>A0AAW9SZ55</accession>
<reference evidence="2" key="1">
    <citation type="submission" date="2023-05" db="EMBL/GenBank/DDBJ databases">
        <authorList>
            <person name="Du J."/>
        </authorList>
    </citation>
    <scope>NUCLEOTIDE SEQUENCE</scope>
    <source>
        <strain evidence="2">UMB1064</strain>
    </source>
</reference>
<dbReference type="InterPro" id="IPR019236">
    <property type="entry name" value="APP1_cat"/>
</dbReference>
<comment type="caution">
    <text evidence="2">The sequence shown here is derived from an EMBL/GenBank/DDBJ whole genome shotgun (WGS) entry which is preliminary data.</text>
</comment>
<dbReference type="InterPro" id="IPR052935">
    <property type="entry name" value="Mg2+_PAP"/>
</dbReference>
<dbReference type="PANTHER" id="PTHR28208:SF3">
    <property type="entry name" value="PHOSPHATIDATE PHOSPHATASE APP1"/>
    <property type="match status" value="1"/>
</dbReference>
<dbReference type="EMBL" id="JASOOY020000033">
    <property type="protein sequence ID" value="MEO3717938.1"/>
    <property type="molecule type" value="Genomic_DNA"/>
</dbReference>
<protein>
    <submittedName>
        <fullName evidence="2">Phosphatase domain-containing protein</fullName>
    </submittedName>
</protein>
<dbReference type="Pfam" id="PF09949">
    <property type="entry name" value="APP1_cat"/>
    <property type="match status" value="1"/>
</dbReference>
<evidence type="ECO:0000313" key="3">
    <source>
        <dbReference type="Proteomes" id="UP001223646"/>
    </source>
</evidence>
<sequence length="337" mass="37932">MSVADVVRKTERRINALAAKRSKNAGWEPEIIGFTGYGNAERVRVLGRVLMKDPAKKRDEERNKKRGFWQFFTVELADFPVTITAGNRTVETTTDSNGYIEVLIRNHGLEPGWHEITINDTPAEVLILSPETKYGIVSDIDDTVLVTMLPRALIAAYNSWVKETDERKAVAGFNEFYAQLRRRYAGTRGEENRAPVIYLSTGAWNTFGTLKKFLHRNNLPKGPLLLTDWGPTPTGLFRSGKEHKKVRLRDLFIDFPEINWILVGDDGQYDPLIYGTAAAEHPDKVAAIAIRNLTPSEHVLSHGTAVPIEKLENKEVPFIEGADGFKLLKQIDQLPQP</sequence>
<evidence type="ECO:0000259" key="1">
    <source>
        <dbReference type="Pfam" id="PF09949"/>
    </source>
</evidence>
<evidence type="ECO:0000313" key="2">
    <source>
        <dbReference type="EMBL" id="MEO3717938.1"/>
    </source>
</evidence>
<dbReference type="RefSeq" id="WP_284826822.1">
    <property type="nucleotide sequence ID" value="NZ_JASOOY020000033.1"/>
</dbReference>
<dbReference type="GO" id="GO:0008195">
    <property type="term" value="F:phosphatidate phosphatase activity"/>
    <property type="evidence" value="ECO:0007669"/>
    <property type="project" value="InterPro"/>
</dbReference>
<dbReference type="PANTHER" id="PTHR28208">
    <property type="entry name" value="PHOSPHATIDATE PHOSPHATASE APP1"/>
    <property type="match status" value="1"/>
</dbReference>
<dbReference type="Proteomes" id="UP001223646">
    <property type="component" value="Unassembled WGS sequence"/>
</dbReference>